<evidence type="ECO:0000313" key="5">
    <source>
        <dbReference type="Proteomes" id="UP000535543"/>
    </source>
</evidence>
<feature type="transmembrane region" description="Helical" evidence="1">
    <location>
        <begin position="15"/>
        <end position="35"/>
    </location>
</feature>
<dbReference type="InterPro" id="IPR052336">
    <property type="entry name" value="MlaD_Phospholipid_Transporter"/>
</dbReference>
<reference evidence="4 5" key="2">
    <citation type="submission" date="2020-06" db="EMBL/GenBank/DDBJ databases">
        <title>Antribacter stalactiti gen. nov., sp. nov., a new member of the family Nacardiaceae isolated from a cave.</title>
        <authorList>
            <person name="Kim I.S."/>
        </authorList>
    </citation>
    <scope>NUCLEOTIDE SEQUENCE [LARGE SCALE GENOMIC DNA]</scope>
    <source>
        <strain evidence="4 5">YC2-7</strain>
    </source>
</reference>
<evidence type="ECO:0000259" key="3">
    <source>
        <dbReference type="Pfam" id="PF11887"/>
    </source>
</evidence>
<feature type="domain" description="Mce/MlaD" evidence="2">
    <location>
        <begin position="47"/>
        <end position="122"/>
    </location>
</feature>
<keyword evidence="5" id="KW-1185">Reference proteome</keyword>
<dbReference type="EMBL" id="VCQU01000003">
    <property type="protein sequence ID" value="NMN95380.1"/>
    <property type="molecule type" value="Genomic_DNA"/>
</dbReference>
<feature type="domain" description="Mammalian cell entry C-terminal" evidence="3">
    <location>
        <begin position="131"/>
        <end position="273"/>
    </location>
</feature>
<dbReference type="InterPro" id="IPR024516">
    <property type="entry name" value="Mce_C"/>
</dbReference>
<dbReference type="GO" id="GO:0005576">
    <property type="term" value="C:extracellular region"/>
    <property type="evidence" value="ECO:0007669"/>
    <property type="project" value="TreeGrafter"/>
</dbReference>
<dbReference type="InterPro" id="IPR003399">
    <property type="entry name" value="Mce/MlaD"/>
</dbReference>
<accession>A0A848KGP3</accession>
<keyword evidence="1" id="KW-0812">Transmembrane</keyword>
<dbReference type="AlphaFoldDB" id="A0A848KGP3"/>
<evidence type="ECO:0000313" key="4">
    <source>
        <dbReference type="EMBL" id="NMN95380.1"/>
    </source>
</evidence>
<dbReference type="Pfam" id="PF02470">
    <property type="entry name" value="MlaD"/>
    <property type="match status" value="1"/>
</dbReference>
<organism evidence="4 5">
    <name type="scientific">Antrihabitans stalactiti</name>
    <dbReference type="NCBI Taxonomy" id="2584121"/>
    <lineage>
        <taxon>Bacteria</taxon>
        <taxon>Bacillati</taxon>
        <taxon>Actinomycetota</taxon>
        <taxon>Actinomycetes</taxon>
        <taxon>Mycobacteriales</taxon>
        <taxon>Nocardiaceae</taxon>
        <taxon>Antrihabitans</taxon>
    </lineage>
</organism>
<proteinExistence type="predicted"/>
<dbReference type="RefSeq" id="WP_169586214.1">
    <property type="nucleotide sequence ID" value="NZ_VCQU01000003.1"/>
</dbReference>
<name>A0A848KGP3_9NOCA</name>
<protein>
    <submittedName>
        <fullName evidence="4">MCE family protein</fullName>
    </submittedName>
</protein>
<evidence type="ECO:0000256" key="1">
    <source>
        <dbReference type="SAM" id="Phobius"/>
    </source>
</evidence>
<dbReference type="Pfam" id="PF11887">
    <property type="entry name" value="Mce4_CUP1"/>
    <property type="match status" value="1"/>
</dbReference>
<evidence type="ECO:0000259" key="2">
    <source>
        <dbReference type="Pfam" id="PF02470"/>
    </source>
</evidence>
<gene>
    <name evidence="4" type="ORF">FGL95_10090</name>
</gene>
<keyword evidence="1" id="KW-1133">Transmembrane helix</keyword>
<reference evidence="4 5" key="1">
    <citation type="submission" date="2019-05" db="EMBL/GenBank/DDBJ databases">
        <authorList>
            <person name="Lee S.D."/>
        </authorList>
    </citation>
    <scope>NUCLEOTIDE SEQUENCE [LARGE SCALE GENOMIC DNA]</scope>
    <source>
        <strain evidence="4 5">YC2-7</strain>
    </source>
</reference>
<dbReference type="GO" id="GO:0051701">
    <property type="term" value="P:biological process involved in interaction with host"/>
    <property type="evidence" value="ECO:0007669"/>
    <property type="project" value="TreeGrafter"/>
</dbReference>
<dbReference type="PANTHER" id="PTHR33371">
    <property type="entry name" value="INTERMEMBRANE PHOSPHOLIPID TRANSPORT SYSTEM BINDING PROTEIN MLAD-RELATED"/>
    <property type="match status" value="1"/>
</dbReference>
<sequence length="489" mass="50339">MIIDPSGRGPTMRQLVLAGVVLFLVLALALFLLMLRYQGTFTKKVNVTAVMTSTGDGLAADADVKYRGVLVGAVESVEIAAEGREQHVQLNLKPEYAKDIPSSVTARVVPSNVFAVTSIELVSPEKSSESTETLSEGATVKQDTSKGTVALQDTLTKLKKIINSIQPENLGNVLGSLSYALEGSARVPGSSIDRLDRLLTAIDTGTPTGQDLLSGMAAGIGALNESAPELLNVLGDSVSTAQLISQKQAEFEAVLYGGGIALDATNTLFANNPNAGKDLASGGANVFGALASDPTAIAQAIPILNDQTIPAFAGSLKGNGNPREYVILVTEASLTPFKQYGAAECPRYGTMAGPSCATAPAVGDPGYLPPELRPRWLDAAGPRPLLLPQLPAIPELQQLLGAVGGQPAPTSAPSLNNPFAGTPLEGLFPQPAIPASAQVQPAEIRPAAFVGPAAVTAIVGDKPDATEMLLLGSALRGSALKVSPDGSNR</sequence>
<comment type="caution">
    <text evidence="4">The sequence shown here is derived from an EMBL/GenBank/DDBJ whole genome shotgun (WGS) entry which is preliminary data.</text>
</comment>
<dbReference type="PANTHER" id="PTHR33371:SF19">
    <property type="entry name" value="MCE-FAMILY PROTEIN MCE4A"/>
    <property type="match status" value="1"/>
</dbReference>
<keyword evidence="1" id="KW-0472">Membrane</keyword>
<dbReference type="Proteomes" id="UP000535543">
    <property type="component" value="Unassembled WGS sequence"/>
</dbReference>